<dbReference type="InterPro" id="IPR049578">
    <property type="entry name" value="CAXIP1-like_GIY-YIG_dom"/>
</dbReference>
<dbReference type="AlphaFoldDB" id="A0A1U7H872"/>
<dbReference type="CDD" id="cd10450">
    <property type="entry name" value="GIY-YIG_AtGrxS16_like"/>
    <property type="match status" value="1"/>
</dbReference>
<keyword evidence="2" id="KW-1185">Reference proteome</keyword>
<accession>A0A1U7H872</accession>
<sequence>MSIQAEIPPLKSLKYIPYLSENGGIDEDFSRRIGVYAIFNREKVLQFVGYSRDIYVSLKQHLVRQPQNCYWLKVQTITHPSRTVLEEMRQAWIAENGTIPPGNSTDEAKWTQAIDAKLAMTETEKAEYQQGTELEKIKLLKKIARRVEEEIQGQLKNRGVEMDIRFNPKLKEQGLLDLK</sequence>
<gene>
    <name evidence="1" type="ORF">NIES593_21360</name>
</gene>
<dbReference type="RefSeq" id="WP_073601518.1">
    <property type="nucleotide sequence ID" value="NZ_MRCB01000043.1"/>
</dbReference>
<name>A0A1U7H872_9CYAN</name>
<dbReference type="OrthoDB" id="424286at2"/>
<organism evidence="1 2">
    <name type="scientific">Hydrococcus rivularis NIES-593</name>
    <dbReference type="NCBI Taxonomy" id="1921803"/>
    <lineage>
        <taxon>Bacteria</taxon>
        <taxon>Bacillati</taxon>
        <taxon>Cyanobacteriota</taxon>
        <taxon>Cyanophyceae</taxon>
        <taxon>Pleurocapsales</taxon>
        <taxon>Hydrococcaceae</taxon>
        <taxon>Hydrococcus</taxon>
    </lineage>
</organism>
<dbReference type="EMBL" id="MRCB01000043">
    <property type="protein sequence ID" value="OKH19122.1"/>
    <property type="molecule type" value="Genomic_DNA"/>
</dbReference>
<evidence type="ECO:0000313" key="1">
    <source>
        <dbReference type="EMBL" id="OKH19122.1"/>
    </source>
</evidence>
<protein>
    <submittedName>
        <fullName evidence="1">Nuclease subunit of the excinuclease complex</fullName>
    </submittedName>
</protein>
<dbReference type="Proteomes" id="UP000186868">
    <property type="component" value="Unassembled WGS sequence"/>
</dbReference>
<proteinExistence type="predicted"/>
<reference evidence="1 2" key="1">
    <citation type="submission" date="2016-11" db="EMBL/GenBank/DDBJ databases">
        <title>Draft Genome Sequences of Nine Cyanobacterial Strains from Diverse Habitats.</title>
        <authorList>
            <person name="Zhu T."/>
            <person name="Hou S."/>
            <person name="Lu X."/>
            <person name="Hess W.R."/>
        </authorList>
    </citation>
    <scope>NUCLEOTIDE SEQUENCE [LARGE SCALE GENOMIC DNA]</scope>
    <source>
        <strain evidence="1 2">NIES-593</strain>
    </source>
</reference>
<dbReference type="STRING" id="1921803.NIES593_21360"/>
<evidence type="ECO:0000313" key="2">
    <source>
        <dbReference type="Proteomes" id="UP000186868"/>
    </source>
</evidence>
<comment type="caution">
    <text evidence="1">The sequence shown here is derived from an EMBL/GenBank/DDBJ whole genome shotgun (WGS) entry which is preliminary data.</text>
</comment>